<dbReference type="Gene3D" id="3.20.20.80">
    <property type="entry name" value="Glycosidases"/>
    <property type="match status" value="1"/>
</dbReference>
<dbReference type="Proteomes" id="UP000650833">
    <property type="component" value="Unassembled WGS sequence"/>
</dbReference>
<comment type="function">
    <text evidence="16">Glucanases play a role in cell expansion during growth, in cell-cell fusion during mating, and in spore release during sporulation. This enzyme may be involved in beta-glucan degradation. Active on laminarin and lichenan.</text>
</comment>
<evidence type="ECO:0000256" key="11">
    <source>
        <dbReference type="ARBA" id="ARBA00023136"/>
    </source>
</evidence>
<evidence type="ECO:0000256" key="3">
    <source>
        <dbReference type="ARBA" id="ARBA00004401"/>
    </source>
</evidence>
<keyword evidence="21" id="KW-1185">Reference proteome</keyword>
<dbReference type="EMBL" id="JAEPRC010000008">
    <property type="protein sequence ID" value="KAG2215440.1"/>
    <property type="molecule type" value="Genomic_DNA"/>
</dbReference>
<sequence length="182" mass="20926">MYNVEAIIVGSEVMYREDMSSDELVKRITKVKDLVGPKGVKVTTSEVYYKFYPEIVDAVDFLMMNAFIYWEGEHIDNAVDKLKEHFLTAKSISKGKVVRISETGWPDQGEQFKDSIPLPENQKNFLMKTLCMTRTLGIEMIWFSAIDELYKPGVEGHFGLLDSNRKLKSFYQFDSLINPCVS</sequence>
<accession>A0A8H7RRN9</accession>
<evidence type="ECO:0000256" key="2">
    <source>
        <dbReference type="ARBA" id="ARBA00004191"/>
    </source>
</evidence>
<dbReference type="PANTHER" id="PTHR16631">
    <property type="entry name" value="GLUCAN 1,3-BETA-GLUCOSIDASE"/>
    <property type="match status" value="1"/>
</dbReference>
<keyword evidence="11" id="KW-0472">Membrane</keyword>
<evidence type="ECO:0000256" key="8">
    <source>
        <dbReference type="ARBA" id="ARBA00022525"/>
    </source>
</evidence>
<dbReference type="GO" id="GO:0042973">
    <property type="term" value="F:glucan endo-1,3-beta-D-glucosidase activity"/>
    <property type="evidence" value="ECO:0007669"/>
    <property type="project" value="UniProtKB-EC"/>
</dbReference>
<name>A0A8H7RRN9_9FUNG</name>
<proteinExistence type="inferred from homology"/>
<evidence type="ECO:0000256" key="18">
    <source>
        <dbReference type="ARBA" id="ARBA00043078"/>
    </source>
</evidence>
<keyword evidence="8" id="KW-0964">Secreted</keyword>
<evidence type="ECO:0000256" key="10">
    <source>
        <dbReference type="ARBA" id="ARBA00022801"/>
    </source>
</evidence>
<protein>
    <recommendedName>
        <fullName evidence="5">glucan endo-1,3-beta-D-glucosidase</fullName>
        <ecNumber evidence="5">3.2.1.39</ecNumber>
    </recommendedName>
    <alternativeName>
        <fullName evidence="18">Endo-1,3-beta-glucanase btgC</fullName>
    </alternativeName>
    <alternativeName>
        <fullName evidence="17">Laminarinase btgC</fullName>
    </alternativeName>
</protein>
<dbReference type="GO" id="GO:0005576">
    <property type="term" value="C:extracellular region"/>
    <property type="evidence" value="ECO:0007669"/>
    <property type="project" value="TreeGrafter"/>
</dbReference>
<dbReference type="GO" id="GO:0005886">
    <property type="term" value="C:plasma membrane"/>
    <property type="evidence" value="ECO:0007669"/>
    <property type="project" value="UniProtKB-SubCell"/>
</dbReference>
<evidence type="ECO:0000256" key="19">
    <source>
        <dbReference type="RuleBase" id="RU004335"/>
    </source>
</evidence>
<evidence type="ECO:0000313" key="21">
    <source>
        <dbReference type="Proteomes" id="UP000650833"/>
    </source>
</evidence>
<reference evidence="20" key="1">
    <citation type="submission" date="2020-12" db="EMBL/GenBank/DDBJ databases">
        <title>Metabolic potential, ecology and presence of endohyphal bacteria is reflected in genomic diversity of Mucoromycotina.</title>
        <authorList>
            <person name="Muszewska A."/>
            <person name="Okrasinska A."/>
            <person name="Steczkiewicz K."/>
            <person name="Drgas O."/>
            <person name="Orlowska M."/>
            <person name="Perlinska-Lenart U."/>
            <person name="Aleksandrzak-Piekarczyk T."/>
            <person name="Szatraj K."/>
            <person name="Zielenkiewicz U."/>
            <person name="Pilsyk S."/>
            <person name="Malc E."/>
            <person name="Mieczkowski P."/>
            <person name="Kruszewska J.S."/>
            <person name="Biernat P."/>
            <person name="Pawlowska J."/>
        </authorList>
    </citation>
    <scope>NUCLEOTIDE SEQUENCE</scope>
    <source>
        <strain evidence="20">CBS 226.32</strain>
    </source>
</reference>
<dbReference type="AlphaFoldDB" id="A0A8H7RRN9"/>
<evidence type="ECO:0000256" key="13">
    <source>
        <dbReference type="ARBA" id="ARBA00023277"/>
    </source>
</evidence>
<comment type="catalytic activity">
    <reaction evidence="1">
        <text>Hydrolysis of (1-&gt;3)-beta-D-glucosidic linkages in (1-&gt;3)-beta-D-glucans.</text>
        <dbReference type="EC" id="3.2.1.39"/>
    </reaction>
</comment>
<keyword evidence="6" id="KW-1003">Cell membrane</keyword>
<dbReference type="Pfam" id="PF00332">
    <property type="entry name" value="Glyco_hydro_17"/>
    <property type="match status" value="1"/>
</dbReference>
<dbReference type="InterPro" id="IPR000490">
    <property type="entry name" value="Glyco_hydro_17"/>
</dbReference>
<keyword evidence="13" id="KW-0119">Carbohydrate metabolism</keyword>
<keyword evidence="9" id="KW-0732">Signal</keyword>
<evidence type="ECO:0000256" key="14">
    <source>
        <dbReference type="ARBA" id="ARBA00023316"/>
    </source>
</evidence>
<comment type="similarity">
    <text evidence="4 19">Belongs to the glycosyl hydrolase 17 family.</text>
</comment>
<keyword evidence="15" id="KW-0624">Polysaccharide degradation</keyword>
<evidence type="ECO:0000256" key="6">
    <source>
        <dbReference type="ARBA" id="ARBA00022475"/>
    </source>
</evidence>
<dbReference type="GO" id="GO:0009277">
    <property type="term" value="C:fungal-type cell wall"/>
    <property type="evidence" value="ECO:0007669"/>
    <property type="project" value="TreeGrafter"/>
</dbReference>
<gene>
    <name evidence="20" type="ORF">INT46_001403</name>
</gene>
<organism evidence="20 21">
    <name type="scientific">Mucor plumbeus</name>
    <dbReference type="NCBI Taxonomy" id="97098"/>
    <lineage>
        <taxon>Eukaryota</taxon>
        <taxon>Fungi</taxon>
        <taxon>Fungi incertae sedis</taxon>
        <taxon>Mucoromycota</taxon>
        <taxon>Mucoromycotina</taxon>
        <taxon>Mucoromycetes</taxon>
        <taxon>Mucorales</taxon>
        <taxon>Mucorineae</taxon>
        <taxon>Mucoraceae</taxon>
        <taxon>Mucor</taxon>
    </lineage>
</organism>
<dbReference type="GO" id="GO:0009986">
    <property type="term" value="C:cell surface"/>
    <property type="evidence" value="ECO:0007669"/>
    <property type="project" value="TreeGrafter"/>
</dbReference>
<evidence type="ECO:0000256" key="1">
    <source>
        <dbReference type="ARBA" id="ARBA00000382"/>
    </source>
</evidence>
<evidence type="ECO:0000256" key="15">
    <source>
        <dbReference type="ARBA" id="ARBA00023326"/>
    </source>
</evidence>
<evidence type="ECO:0000256" key="7">
    <source>
        <dbReference type="ARBA" id="ARBA00022512"/>
    </source>
</evidence>
<evidence type="ECO:0000256" key="9">
    <source>
        <dbReference type="ARBA" id="ARBA00022729"/>
    </source>
</evidence>
<dbReference type="GO" id="GO:0071555">
    <property type="term" value="P:cell wall organization"/>
    <property type="evidence" value="ECO:0007669"/>
    <property type="project" value="UniProtKB-KW"/>
</dbReference>
<dbReference type="GO" id="GO:0000272">
    <property type="term" value="P:polysaccharide catabolic process"/>
    <property type="evidence" value="ECO:0007669"/>
    <property type="project" value="UniProtKB-KW"/>
</dbReference>
<comment type="subcellular location">
    <subcellularLocation>
        <location evidence="3">Cell membrane</location>
        <topology evidence="3">Single-pass type II membrane protein</topology>
    </subcellularLocation>
    <subcellularLocation>
        <location evidence="2">Secreted</location>
        <location evidence="2">Cell wall</location>
    </subcellularLocation>
</comment>
<dbReference type="InterPro" id="IPR050732">
    <property type="entry name" value="Beta-glucan_modifiers"/>
</dbReference>
<dbReference type="OrthoDB" id="77201at2759"/>
<dbReference type="SUPFAM" id="SSF51445">
    <property type="entry name" value="(Trans)glycosidases"/>
    <property type="match status" value="1"/>
</dbReference>
<keyword evidence="10" id="KW-0378">Hydrolase</keyword>
<keyword evidence="7" id="KW-0134">Cell wall</keyword>
<evidence type="ECO:0000256" key="16">
    <source>
        <dbReference type="ARBA" id="ARBA00037649"/>
    </source>
</evidence>
<evidence type="ECO:0000256" key="4">
    <source>
        <dbReference type="ARBA" id="ARBA00008773"/>
    </source>
</evidence>
<dbReference type="EC" id="3.2.1.39" evidence="5"/>
<evidence type="ECO:0000256" key="5">
    <source>
        <dbReference type="ARBA" id="ARBA00012780"/>
    </source>
</evidence>
<evidence type="ECO:0000256" key="12">
    <source>
        <dbReference type="ARBA" id="ARBA00023180"/>
    </source>
</evidence>
<keyword evidence="14" id="KW-0961">Cell wall biogenesis/degradation</keyword>
<keyword evidence="12" id="KW-0325">Glycoprotein</keyword>
<evidence type="ECO:0000313" key="20">
    <source>
        <dbReference type="EMBL" id="KAG2215440.1"/>
    </source>
</evidence>
<dbReference type="PANTHER" id="PTHR16631:SF17">
    <property type="entry name" value="GLUCAN ENDO-1,3-BETA-GLUCOSIDASE BTGC"/>
    <property type="match status" value="1"/>
</dbReference>
<evidence type="ECO:0000256" key="17">
    <source>
        <dbReference type="ARBA" id="ARBA00042373"/>
    </source>
</evidence>
<dbReference type="InterPro" id="IPR017853">
    <property type="entry name" value="GH"/>
</dbReference>
<comment type="caution">
    <text evidence="20">The sequence shown here is derived from an EMBL/GenBank/DDBJ whole genome shotgun (WGS) entry which is preliminary data.</text>
</comment>